<keyword evidence="2" id="KW-1185">Reference proteome</keyword>
<evidence type="ECO:0000313" key="2">
    <source>
        <dbReference type="Proteomes" id="UP000018291"/>
    </source>
</evidence>
<evidence type="ECO:0000313" key="1">
    <source>
        <dbReference type="EMBL" id="CCM64093.1"/>
    </source>
</evidence>
<dbReference type="Proteomes" id="UP000018291">
    <property type="component" value="Unassembled WGS sequence"/>
</dbReference>
<sequence length="113" mass="11683">MFSARHSRHRATKSGCGRAALGVAVVLSLGAPTTGCGGTGQPSADDFERTVVESTAGSQVGADVAKSYARCLYRETDGRVEVLVEHLEDGDYRPVGPEAEALAACSDKLNAGD</sequence>
<organism evidence="1 2">
    <name type="scientific">Candidatus Neomicrothrix parvicella RN1</name>
    <dbReference type="NCBI Taxonomy" id="1229780"/>
    <lineage>
        <taxon>Bacteria</taxon>
        <taxon>Bacillati</taxon>
        <taxon>Actinomycetota</taxon>
        <taxon>Acidimicrobiia</taxon>
        <taxon>Acidimicrobiales</taxon>
        <taxon>Microthrixaceae</taxon>
        <taxon>Candidatus Neomicrothrix</taxon>
    </lineage>
</organism>
<dbReference type="HOGENOM" id="CLU_2128935_0_0_11"/>
<dbReference type="AlphaFoldDB" id="R4Z046"/>
<proteinExistence type="predicted"/>
<gene>
    <name evidence="1" type="ORF">BN381_330078</name>
</gene>
<comment type="caution">
    <text evidence="1">The sequence shown here is derived from an EMBL/GenBank/DDBJ whole genome shotgun (WGS) entry which is preliminary data.</text>
</comment>
<dbReference type="EMBL" id="CANL01000027">
    <property type="protein sequence ID" value="CCM64093.1"/>
    <property type="molecule type" value="Genomic_DNA"/>
</dbReference>
<protein>
    <submittedName>
        <fullName evidence="1">Uncharacterized protein</fullName>
    </submittedName>
</protein>
<name>R4Z046_9ACTN</name>
<dbReference type="STRING" id="1229780.BN381_330078"/>
<dbReference type="RefSeq" id="WP_012227665.1">
    <property type="nucleotide sequence ID" value="NZ_HG422565.1"/>
</dbReference>
<accession>R4Z046</accession>
<reference evidence="1 2" key="1">
    <citation type="journal article" date="2013" name="ISME J.">
        <title>Metabolic model for the filamentous 'Candidatus Microthrix parvicella' based on genomic and metagenomic analyses.</title>
        <authorList>
            <person name="Jon McIlroy S."/>
            <person name="Kristiansen R."/>
            <person name="Albertsen M."/>
            <person name="Michael Karst S."/>
            <person name="Rossetti S."/>
            <person name="Lund Nielsen J."/>
            <person name="Tandoi V."/>
            <person name="James Seviour R."/>
            <person name="Nielsen P.H."/>
        </authorList>
    </citation>
    <scope>NUCLEOTIDE SEQUENCE [LARGE SCALE GENOMIC DNA]</scope>
    <source>
        <strain evidence="1 2">RN1</strain>
    </source>
</reference>